<sequence>MNQDVSEKKYISSTMEALPSNKANGPSETSKTLWSSSPPPRRDRVRLRHRRNQLKVFQQSVESESLS</sequence>
<accession>A0A1M4T0Y2</accession>
<dbReference type="AlphaFoldDB" id="A0A1M4T0Y2"/>
<evidence type="ECO:0000313" key="3">
    <source>
        <dbReference type="Proteomes" id="UP000184476"/>
    </source>
</evidence>
<proteinExistence type="predicted"/>
<evidence type="ECO:0000313" key="2">
    <source>
        <dbReference type="EMBL" id="SHE38123.1"/>
    </source>
</evidence>
<organism evidence="2 3">
    <name type="scientific">Seinonella peptonophila</name>
    <dbReference type="NCBI Taxonomy" id="112248"/>
    <lineage>
        <taxon>Bacteria</taxon>
        <taxon>Bacillati</taxon>
        <taxon>Bacillota</taxon>
        <taxon>Bacilli</taxon>
        <taxon>Bacillales</taxon>
        <taxon>Thermoactinomycetaceae</taxon>
        <taxon>Seinonella</taxon>
    </lineage>
</organism>
<feature type="region of interest" description="Disordered" evidence="1">
    <location>
        <begin position="1"/>
        <end position="46"/>
    </location>
</feature>
<dbReference type="EMBL" id="FQVL01000001">
    <property type="protein sequence ID" value="SHE38123.1"/>
    <property type="molecule type" value="Genomic_DNA"/>
</dbReference>
<feature type="compositionally biased region" description="Polar residues" evidence="1">
    <location>
        <begin position="11"/>
        <end position="34"/>
    </location>
</feature>
<dbReference type="RefSeq" id="WP_073150688.1">
    <property type="nucleotide sequence ID" value="NZ_FQVL01000001.1"/>
</dbReference>
<keyword evidence="3" id="KW-1185">Reference proteome</keyword>
<reference evidence="2 3" key="1">
    <citation type="submission" date="2016-11" db="EMBL/GenBank/DDBJ databases">
        <authorList>
            <person name="Jaros S."/>
            <person name="Januszkiewicz K."/>
            <person name="Wedrychowicz H."/>
        </authorList>
    </citation>
    <scope>NUCLEOTIDE SEQUENCE [LARGE SCALE GENOMIC DNA]</scope>
    <source>
        <strain evidence="2 3">DSM 44666</strain>
    </source>
</reference>
<gene>
    <name evidence="2" type="ORF">SAMN05444392_101251</name>
</gene>
<evidence type="ECO:0000256" key="1">
    <source>
        <dbReference type="SAM" id="MobiDB-lite"/>
    </source>
</evidence>
<protein>
    <submittedName>
        <fullName evidence="2">Uncharacterized protein</fullName>
    </submittedName>
</protein>
<dbReference type="Proteomes" id="UP000184476">
    <property type="component" value="Unassembled WGS sequence"/>
</dbReference>
<feature type="compositionally biased region" description="Basic and acidic residues" evidence="1">
    <location>
        <begin position="1"/>
        <end position="10"/>
    </location>
</feature>
<name>A0A1M4T0Y2_9BACL</name>